<dbReference type="PANTHER" id="PTHR46060:SF1">
    <property type="entry name" value="MARINER MOS1 TRANSPOSASE-LIKE PROTEIN"/>
    <property type="match status" value="1"/>
</dbReference>
<accession>A0A7T8HH96</accession>
<dbReference type="PANTHER" id="PTHR46060">
    <property type="entry name" value="MARINER MOS1 TRANSPOSASE-LIKE PROTEIN"/>
    <property type="match status" value="1"/>
</dbReference>
<dbReference type="EMBL" id="CP045896">
    <property type="protein sequence ID" value="QQP50057.1"/>
    <property type="molecule type" value="Genomic_DNA"/>
</dbReference>
<reference evidence="3" key="1">
    <citation type="submission" date="2021-01" db="EMBL/GenBank/DDBJ databases">
        <title>Caligus Genome Assembly.</title>
        <authorList>
            <person name="Gallardo-Escarate C."/>
        </authorList>
    </citation>
    <scope>NUCLEOTIDE SEQUENCE [LARGE SCALE GENOMIC DNA]</scope>
</reference>
<dbReference type="Proteomes" id="UP000595437">
    <property type="component" value="Chromosome 7"/>
</dbReference>
<sequence length="101" mass="11688">MDTPDFRFYFLIRIKLAKTINKIHEDLISTFPYSCPGLTTIKRWRKDFDHGGFALDKNTSSGRSLETRTPETIAVVKCLIEENLRMTTRQVAAEILDYETS</sequence>
<organism evidence="2 3">
    <name type="scientific">Caligus rogercresseyi</name>
    <name type="common">Sea louse</name>
    <dbReference type="NCBI Taxonomy" id="217165"/>
    <lineage>
        <taxon>Eukaryota</taxon>
        <taxon>Metazoa</taxon>
        <taxon>Ecdysozoa</taxon>
        <taxon>Arthropoda</taxon>
        <taxon>Crustacea</taxon>
        <taxon>Multicrustacea</taxon>
        <taxon>Hexanauplia</taxon>
        <taxon>Copepoda</taxon>
        <taxon>Siphonostomatoida</taxon>
        <taxon>Caligidae</taxon>
        <taxon>Caligus</taxon>
    </lineage>
</organism>
<proteinExistence type="predicted"/>
<gene>
    <name evidence="1" type="ORF">FKW44_010849</name>
    <name evidence="2" type="ORF">FKW44_010928</name>
</gene>
<reference evidence="2" key="2">
    <citation type="journal article" name="Sci. Data">
        <title>Chromosome-scale genome assembly of the sea louse Caligus rogercresseyi by SMRT sequencing and Hi-C analysis.</title>
        <authorList>
            <person name="Gallardo-Escarate C."/>
            <person name="Valenzuela-Munoz V."/>
            <person name="Nunez-Acuna G."/>
            <person name="Valenzuela-Miranda D."/>
            <person name="Goncalves A.T."/>
            <person name="Escobar-Sepulveda H."/>
            <person name="Liachko I."/>
            <person name="Nelson B."/>
            <person name="Roberts S."/>
            <person name="Warren W."/>
        </authorList>
    </citation>
    <scope>NUCLEOTIDE SEQUENCE</scope>
    <source>
        <tissue evidence="2">Whole tissue</tissue>
    </source>
</reference>
<evidence type="ECO:0000313" key="3">
    <source>
        <dbReference type="Proteomes" id="UP000595437"/>
    </source>
</evidence>
<evidence type="ECO:0000313" key="1">
    <source>
        <dbReference type="EMBL" id="QQP50001.1"/>
    </source>
</evidence>
<keyword evidence="3" id="KW-1185">Reference proteome</keyword>
<dbReference type="InterPro" id="IPR052709">
    <property type="entry name" value="Transposase-MT_Hybrid"/>
</dbReference>
<evidence type="ECO:0000313" key="2">
    <source>
        <dbReference type="EMBL" id="QQP50057.1"/>
    </source>
</evidence>
<dbReference type="OrthoDB" id="10017160at2759"/>
<name>A0A7T8HH96_CALRO</name>
<evidence type="ECO:0008006" key="4">
    <source>
        <dbReference type="Google" id="ProtNLM"/>
    </source>
</evidence>
<dbReference type="AlphaFoldDB" id="A0A7T8HH96"/>
<protein>
    <recommendedName>
        <fullName evidence="4">Mos1 transposase HTH domain-containing protein</fullName>
    </recommendedName>
</protein>
<dbReference type="EMBL" id="CP045896">
    <property type="protein sequence ID" value="QQP50001.1"/>
    <property type="molecule type" value="Genomic_DNA"/>
</dbReference>